<dbReference type="Proteomes" id="UP000230002">
    <property type="component" value="Unassembled WGS sequence"/>
</dbReference>
<keyword evidence="2" id="KW-1185">Reference proteome</keyword>
<name>A0A2G8S9U8_9APHY</name>
<evidence type="ECO:0000313" key="2">
    <source>
        <dbReference type="Proteomes" id="UP000230002"/>
    </source>
</evidence>
<comment type="caution">
    <text evidence="1">The sequence shown here is derived from an EMBL/GenBank/DDBJ whole genome shotgun (WGS) entry which is preliminary data.</text>
</comment>
<dbReference type="AlphaFoldDB" id="A0A2G8S9U8"/>
<organism evidence="1 2">
    <name type="scientific">Ganoderma sinense ZZ0214-1</name>
    <dbReference type="NCBI Taxonomy" id="1077348"/>
    <lineage>
        <taxon>Eukaryota</taxon>
        <taxon>Fungi</taxon>
        <taxon>Dikarya</taxon>
        <taxon>Basidiomycota</taxon>
        <taxon>Agaricomycotina</taxon>
        <taxon>Agaricomycetes</taxon>
        <taxon>Polyporales</taxon>
        <taxon>Polyporaceae</taxon>
        <taxon>Ganoderma</taxon>
    </lineage>
</organism>
<reference evidence="1 2" key="1">
    <citation type="journal article" date="2015" name="Sci. Rep.">
        <title>Chromosome-level genome map provides insights into diverse defense mechanisms in the medicinal fungus Ganoderma sinense.</title>
        <authorList>
            <person name="Zhu Y."/>
            <person name="Xu J."/>
            <person name="Sun C."/>
            <person name="Zhou S."/>
            <person name="Xu H."/>
            <person name="Nelson D.R."/>
            <person name="Qian J."/>
            <person name="Song J."/>
            <person name="Luo H."/>
            <person name="Xiang L."/>
            <person name="Li Y."/>
            <person name="Xu Z."/>
            <person name="Ji A."/>
            <person name="Wang L."/>
            <person name="Lu S."/>
            <person name="Hayward A."/>
            <person name="Sun W."/>
            <person name="Li X."/>
            <person name="Schwartz D.C."/>
            <person name="Wang Y."/>
            <person name="Chen S."/>
        </authorList>
    </citation>
    <scope>NUCLEOTIDE SEQUENCE [LARGE SCALE GENOMIC DNA]</scope>
    <source>
        <strain evidence="1 2">ZZ0214-1</strain>
    </source>
</reference>
<proteinExistence type="predicted"/>
<sequence>MIRGRAKAFCLDTVDEVEDGVEPAVPGGPRDDDRVIEVREGGEWERIVLILVRGSRKVEDVGVCEKRAGVGVNPSPPTGTHPFCGRHLLVRMLEQMGEGCP</sequence>
<dbReference type="EMBL" id="AYKW01000014">
    <property type="protein sequence ID" value="PIL30549.1"/>
    <property type="molecule type" value="Genomic_DNA"/>
</dbReference>
<protein>
    <submittedName>
        <fullName evidence="1">Uncharacterized protein</fullName>
    </submittedName>
</protein>
<evidence type="ECO:0000313" key="1">
    <source>
        <dbReference type="EMBL" id="PIL30549.1"/>
    </source>
</evidence>
<gene>
    <name evidence="1" type="ORF">GSI_07249</name>
</gene>
<accession>A0A2G8S9U8</accession>